<dbReference type="InterPro" id="IPR011009">
    <property type="entry name" value="Kinase-like_dom_sf"/>
</dbReference>
<reference evidence="2" key="1">
    <citation type="journal article" date="2021" name="PeerJ">
        <title>Extensive microbial diversity within the chicken gut microbiome revealed by metagenomics and culture.</title>
        <authorList>
            <person name="Gilroy R."/>
            <person name="Ravi A."/>
            <person name="Getino M."/>
            <person name="Pursley I."/>
            <person name="Horton D.L."/>
            <person name="Alikhan N.F."/>
            <person name="Baker D."/>
            <person name="Gharbi K."/>
            <person name="Hall N."/>
            <person name="Watson M."/>
            <person name="Adriaenssens E.M."/>
            <person name="Foster-Nyarko E."/>
            <person name="Jarju S."/>
            <person name="Secka A."/>
            <person name="Antonio M."/>
            <person name="Oren A."/>
            <person name="Chaudhuri R.R."/>
            <person name="La Ragione R."/>
            <person name="Hildebrand F."/>
            <person name="Pallen M.J."/>
        </authorList>
    </citation>
    <scope>NUCLEOTIDE SEQUENCE</scope>
    <source>
        <strain evidence="2">12435</strain>
    </source>
</reference>
<dbReference type="InterPro" id="IPR051678">
    <property type="entry name" value="AGP_Transferase"/>
</dbReference>
<dbReference type="InterPro" id="IPR000719">
    <property type="entry name" value="Prot_kinase_dom"/>
</dbReference>
<dbReference type="Gene3D" id="3.90.1200.10">
    <property type="match status" value="1"/>
</dbReference>
<dbReference type="AlphaFoldDB" id="A0A9D1TSB6"/>
<dbReference type="GO" id="GO:0004672">
    <property type="term" value="F:protein kinase activity"/>
    <property type="evidence" value="ECO:0007669"/>
    <property type="project" value="InterPro"/>
</dbReference>
<comment type="caution">
    <text evidence="2">The sequence shown here is derived from an EMBL/GenBank/DDBJ whole genome shotgun (WGS) entry which is preliminary data.</text>
</comment>
<accession>A0A9D1TSB6</accession>
<organism evidence="2 3">
    <name type="scientific">Candidatus Protoclostridium stercorigallinarum</name>
    <dbReference type="NCBI Taxonomy" id="2838741"/>
    <lineage>
        <taxon>Bacteria</taxon>
        <taxon>Bacillati</taxon>
        <taxon>Bacillota</taxon>
        <taxon>Clostridia</taxon>
        <taxon>Candidatus Protoclostridium</taxon>
    </lineage>
</organism>
<dbReference type="Proteomes" id="UP000823990">
    <property type="component" value="Unassembled WGS sequence"/>
</dbReference>
<dbReference type="SUPFAM" id="SSF56112">
    <property type="entry name" value="Protein kinase-like (PK-like)"/>
    <property type="match status" value="1"/>
</dbReference>
<proteinExistence type="predicted"/>
<evidence type="ECO:0000259" key="1">
    <source>
        <dbReference type="PROSITE" id="PS50011"/>
    </source>
</evidence>
<evidence type="ECO:0000313" key="3">
    <source>
        <dbReference type="Proteomes" id="UP000823990"/>
    </source>
</evidence>
<reference evidence="2" key="2">
    <citation type="submission" date="2021-04" db="EMBL/GenBank/DDBJ databases">
        <authorList>
            <person name="Gilroy R."/>
        </authorList>
    </citation>
    <scope>NUCLEOTIDE SEQUENCE</scope>
    <source>
        <strain evidence="2">12435</strain>
    </source>
</reference>
<dbReference type="InterPro" id="IPR002575">
    <property type="entry name" value="Aminoglycoside_PTrfase"/>
</dbReference>
<gene>
    <name evidence="2" type="ORF">H9892_07065</name>
</gene>
<dbReference type="PROSITE" id="PS50011">
    <property type="entry name" value="PROTEIN_KINASE_DOM"/>
    <property type="match status" value="1"/>
</dbReference>
<feature type="domain" description="Protein kinase" evidence="1">
    <location>
        <begin position="1"/>
        <end position="249"/>
    </location>
</feature>
<dbReference type="Pfam" id="PF01636">
    <property type="entry name" value="APH"/>
    <property type="match status" value="1"/>
</dbReference>
<protein>
    <submittedName>
        <fullName evidence="2">Phosphotransferase</fullName>
    </submittedName>
</protein>
<name>A0A9D1TSB6_9FIRM</name>
<evidence type="ECO:0000313" key="2">
    <source>
        <dbReference type="EMBL" id="HIW03082.1"/>
    </source>
</evidence>
<sequence length="249" mass="29101">MSDKKVLLKRPNKEIYVEGDVLVKKFDKSFKKSDILNEAINQTRVAEAGLNVPQIYDVRLSEDNYSIVMQYIHGKSVEELMKEDPSKRDEYLTKFVEVQRDMHKYNVPLLNRTKEKFTRKLYEADIDGNIKYELLMRLEGMPTHFKLCHGDFDPSNIIINEDGKPYIIDWSHATTGNGSADAARTYLMFKLRGKDELAEKYIDVYCKLNNTTRHYVFKWLPIVAASQSVKGKPEERDFLLQWATVVEYE</sequence>
<dbReference type="PANTHER" id="PTHR21310">
    <property type="entry name" value="AMINOGLYCOSIDE PHOSPHOTRANSFERASE-RELATED-RELATED"/>
    <property type="match status" value="1"/>
</dbReference>
<dbReference type="EMBL" id="DXHS01000120">
    <property type="protein sequence ID" value="HIW03082.1"/>
    <property type="molecule type" value="Genomic_DNA"/>
</dbReference>
<dbReference type="GO" id="GO:0005524">
    <property type="term" value="F:ATP binding"/>
    <property type="evidence" value="ECO:0007669"/>
    <property type="project" value="InterPro"/>
</dbReference>